<dbReference type="RefSeq" id="WP_311619589.1">
    <property type="nucleotide sequence ID" value="NZ_JAVREV010000013.1"/>
</dbReference>
<dbReference type="Gene3D" id="3.40.50.300">
    <property type="entry name" value="P-loop containing nucleotide triphosphate hydrolases"/>
    <property type="match status" value="1"/>
</dbReference>
<dbReference type="Pfam" id="PF00486">
    <property type="entry name" value="Trans_reg_C"/>
    <property type="match status" value="1"/>
</dbReference>
<comment type="similarity">
    <text evidence="1">Belongs to the AfsR/DnrI/RedD regulatory family.</text>
</comment>
<dbReference type="Proteomes" id="UP001183615">
    <property type="component" value="Unassembled WGS sequence"/>
</dbReference>
<keyword evidence="3 4" id="KW-0238">DNA-binding</keyword>
<dbReference type="Gene3D" id="1.25.40.10">
    <property type="entry name" value="Tetratricopeptide repeat domain"/>
    <property type="match status" value="2"/>
</dbReference>
<gene>
    <name evidence="6" type="ORF">RM779_22685</name>
</gene>
<dbReference type="InterPro" id="IPR001867">
    <property type="entry name" value="OmpR/PhoB-type_DNA-bd"/>
</dbReference>
<dbReference type="InterPro" id="IPR002182">
    <property type="entry name" value="NB-ARC"/>
</dbReference>
<evidence type="ECO:0000256" key="3">
    <source>
        <dbReference type="ARBA" id="ARBA00023125"/>
    </source>
</evidence>
<keyword evidence="2" id="KW-0902">Two-component regulatory system</keyword>
<evidence type="ECO:0000256" key="4">
    <source>
        <dbReference type="PROSITE-ProRule" id="PRU01091"/>
    </source>
</evidence>
<dbReference type="PANTHER" id="PTHR47691">
    <property type="entry name" value="REGULATOR-RELATED"/>
    <property type="match status" value="1"/>
</dbReference>
<dbReference type="InterPro" id="IPR011990">
    <property type="entry name" value="TPR-like_helical_dom_sf"/>
</dbReference>
<feature type="domain" description="OmpR/PhoB-type" evidence="5">
    <location>
        <begin position="1"/>
        <end position="96"/>
    </location>
</feature>
<feature type="DNA-binding region" description="OmpR/PhoB-type" evidence="4">
    <location>
        <begin position="1"/>
        <end position="96"/>
    </location>
</feature>
<dbReference type="SUPFAM" id="SSF52540">
    <property type="entry name" value="P-loop containing nucleoside triphosphate hydrolases"/>
    <property type="match status" value="1"/>
</dbReference>
<dbReference type="Gene3D" id="1.10.10.10">
    <property type="entry name" value="Winged helix-like DNA-binding domain superfamily/Winged helix DNA-binding domain"/>
    <property type="match status" value="1"/>
</dbReference>
<proteinExistence type="inferred from homology"/>
<protein>
    <submittedName>
        <fullName evidence="6">BTAD domain-containing putative transcriptional regulator</fullName>
    </submittedName>
</protein>
<comment type="caution">
    <text evidence="6">The sequence shown here is derived from an EMBL/GenBank/DDBJ whole genome shotgun (WGS) entry which is preliminary data.</text>
</comment>
<dbReference type="Pfam" id="PF25872">
    <property type="entry name" value="HTH_77"/>
    <property type="match status" value="1"/>
</dbReference>
<name>A0ABU2S8T1_9ACTN</name>
<dbReference type="SMART" id="SM00862">
    <property type="entry name" value="Trans_reg_C"/>
    <property type="match status" value="1"/>
</dbReference>
<evidence type="ECO:0000313" key="7">
    <source>
        <dbReference type="Proteomes" id="UP001183615"/>
    </source>
</evidence>
<evidence type="ECO:0000259" key="5">
    <source>
        <dbReference type="PROSITE" id="PS51755"/>
    </source>
</evidence>
<dbReference type="PRINTS" id="PR00364">
    <property type="entry name" value="DISEASERSIST"/>
</dbReference>
<dbReference type="PROSITE" id="PS51755">
    <property type="entry name" value="OMPR_PHOB"/>
    <property type="match status" value="1"/>
</dbReference>
<evidence type="ECO:0000313" key="6">
    <source>
        <dbReference type="EMBL" id="MDT0445382.1"/>
    </source>
</evidence>
<dbReference type="PANTHER" id="PTHR47691:SF3">
    <property type="entry name" value="HTH-TYPE TRANSCRIPTIONAL REGULATOR RV0890C-RELATED"/>
    <property type="match status" value="1"/>
</dbReference>
<dbReference type="Pfam" id="PF00931">
    <property type="entry name" value="NB-ARC"/>
    <property type="match status" value="1"/>
</dbReference>
<dbReference type="EMBL" id="JAVREV010000013">
    <property type="protein sequence ID" value="MDT0445382.1"/>
    <property type="molecule type" value="Genomic_DNA"/>
</dbReference>
<dbReference type="Pfam" id="PF03704">
    <property type="entry name" value="BTAD"/>
    <property type="match status" value="1"/>
</dbReference>
<sequence>MLFGVLGPLTVRGADGSPVKVPELKVRALLAVLLAGEGQPVSVSRLCDELWGARQPRQPGNSLQTKVSQLRRALDRAEPGSRELVVLGPAGYQLRVLPEAVDAGRFRHLADRARTAKDPRDRAALLSDALGLWRGDAYAGFHGHPAARAAADRLAEQRLDALEDHAEARLELGDHTALAAELREEAERHPQRERLHGLHMRALYLSGRQGEALEVYDRLRRRLAEDLGLDPSPRLSALHRAILTQDPRLVAGPRAEPPTSPGTNLPAPVTALIGRKCSATETRTQIADGARLVTLVGPGGVGKTRLALEIARQLTGGEFPDGVWLVELSALAGPGTESSLAELIAATLGIRETASRGLASRPSGPPDDPLAHALRERRLLLLLDNCEHVVEAAAALAERLLRAAPGLHILATGQEPLGIAGEQLRPVPPLAQADAVELFAARAAAAAPGFVLTDENEATVATVCRRLDGIPLALELAATRVRALGVRELAARLDDRFALLGSGYRGAPPRQQTLRAMIDWSWELLPEDERAVLRRLAVHPDGCGLPAAEAVCAGTDVPAGEVVRLLGRLVDRSLLVATEDPDGPRYRLLESVAAYGLEQLRGAGELAAVHERQRRFCVALAERIAPELYGPGQRQWLERLDRESAGMRAALGDAVRCGAAGDALRLVNALAWYWFLRGRVREARRWLDRALAVTGAAPHAARAEAAVWRAGIAMLITDEAGALEGGAAALARYDRLGASPPEPTRPGLRGRAWAEWFVGFAQWGFGDLTSAEERIASALAAFRAAHDRWGTAAALAAQASVALMRGDLTTLGRNGRESLAVFIELGDAWGRLQATEALGSEAEIVGDYGRAERLHHEALCIAEELDIRPHVSEKLSSLGRIALLRGDYAAADELHERARQLAARYSHTNGEQFAEIGLALSARRRGDFEAAERYLRRWLDWNKRVEAHTPIALTLAELGFIAELRGDAGQALTLHVQGFRAARLTGDPRAVALAAEGLAGAYALGGRPDRAARLLGAAAGCRAGLGAPLPAAERGDVDRIESRARAALGPERYDAAFRAGFSGRAPGPGASR</sequence>
<organism evidence="6 7">
    <name type="scientific">Streptomyces johnsoniae</name>
    <dbReference type="NCBI Taxonomy" id="3075532"/>
    <lineage>
        <taxon>Bacteria</taxon>
        <taxon>Bacillati</taxon>
        <taxon>Actinomycetota</taxon>
        <taxon>Actinomycetes</taxon>
        <taxon>Kitasatosporales</taxon>
        <taxon>Streptomycetaceae</taxon>
        <taxon>Streptomyces</taxon>
    </lineage>
</organism>
<dbReference type="InterPro" id="IPR016032">
    <property type="entry name" value="Sig_transdc_resp-reg_C-effctor"/>
</dbReference>
<evidence type="ECO:0000256" key="1">
    <source>
        <dbReference type="ARBA" id="ARBA00005820"/>
    </source>
</evidence>
<evidence type="ECO:0000256" key="2">
    <source>
        <dbReference type="ARBA" id="ARBA00023012"/>
    </source>
</evidence>
<keyword evidence="7" id="KW-1185">Reference proteome</keyword>
<dbReference type="SMART" id="SM01043">
    <property type="entry name" value="BTAD"/>
    <property type="match status" value="1"/>
</dbReference>
<dbReference type="SUPFAM" id="SSF46894">
    <property type="entry name" value="C-terminal effector domain of the bipartite response regulators"/>
    <property type="match status" value="1"/>
</dbReference>
<dbReference type="CDD" id="cd15831">
    <property type="entry name" value="BTAD"/>
    <property type="match status" value="1"/>
</dbReference>
<reference evidence="7" key="1">
    <citation type="submission" date="2023-07" db="EMBL/GenBank/DDBJ databases">
        <title>30 novel species of actinomycetes from the DSMZ collection.</title>
        <authorList>
            <person name="Nouioui I."/>
        </authorList>
    </citation>
    <scope>NUCLEOTIDE SEQUENCE [LARGE SCALE GENOMIC DNA]</scope>
    <source>
        <strain evidence="7">DSM 41886</strain>
    </source>
</reference>
<dbReference type="InterPro" id="IPR058852">
    <property type="entry name" value="HTH_77"/>
</dbReference>
<dbReference type="InterPro" id="IPR005158">
    <property type="entry name" value="BTAD"/>
</dbReference>
<dbReference type="SUPFAM" id="SSF48452">
    <property type="entry name" value="TPR-like"/>
    <property type="match status" value="2"/>
</dbReference>
<dbReference type="InterPro" id="IPR036388">
    <property type="entry name" value="WH-like_DNA-bd_sf"/>
</dbReference>
<dbReference type="InterPro" id="IPR027417">
    <property type="entry name" value="P-loop_NTPase"/>
</dbReference>
<accession>A0ABU2S8T1</accession>